<dbReference type="EMBL" id="JAWWNJ010000134">
    <property type="protein sequence ID" value="KAK6984823.1"/>
    <property type="molecule type" value="Genomic_DNA"/>
</dbReference>
<dbReference type="AlphaFoldDB" id="A0AAV9ZKV4"/>
<dbReference type="InterPro" id="IPR053206">
    <property type="entry name" value="Dimeric_xanthone_biosynth"/>
</dbReference>
<name>A0AAV9ZKV4_9AGAR</name>
<feature type="domain" description="Hemerythrin-like" evidence="1">
    <location>
        <begin position="26"/>
        <end position="144"/>
    </location>
</feature>
<dbReference type="PANTHER" id="PTHR38048:SF2">
    <property type="entry name" value="HEMERYTHRIN-LIKE DOMAIN-CONTAINING PROTEIN"/>
    <property type="match status" value="1"/>
</dbReference>
<dbReference type="InterPro" id="IPR012312">
    <property type="entry name" value="Hemerythrin-like"/>
</dbReference>
<evidence type="ECO:0000259" key="1">
    <source>
        <dbReference type="Pfam" id="PF01814"/>
    </source>
</evidence>
<evidence type="ECO:0000313" key="3">
    <source>
        <dbReference type="Proteomes" id="UP001362999"/>
    </source>
</evidence>
<dbReference type="CDD" id="cd12108">
    <property type="entry name" value="Hr-like"/>
    <property type="match status" value="1"/>
</dbReference>
<evidence type="ECO:0000313" key="2">
    <source>
        <dbReference type="EMBL" id="KAK6984823.1"/>
    </source>
</evidence>
<reference evidence="2 3" key="1">
    <citation type="journal article" date="2024" name="J Genomics">
        <title>Draft genome sequencing and assembly of Favolaschia claudopus CIRM-BRFM 2984 isolated from oak limbs.</title>
        <authorList>
            <person name="Navarro D."/>
            <person name="Drula E."/>
            <person name="Chaduli D."/>
            <person name="Cazenave R."/>
            <person name="Ahrendt S."/>
            <person name="Wang J."/>
            <person name="Lipzen A."/>
            <person name="Daum C."/>
            <person name="Barry K."/>
            <person name="Grigoriev I.V."/>
            <person name="Favel A."/>
            <person name="Rosso M.N."/>
            <person name="Martin F."/>
        </authorList>
    </citation>
    <scope>NUCLEOTIDE SEQUENCE [LARGE SCALE GENOMIC DNA]</scope>
    <source>
        <strain evidence="2 3">CIRM-BRFM 2984</strain>
    </source>
</reference>
<accession>A0AAV9ZKV4</accession>
<proteinExistence type="predicted"/>
<dbReference type="Proteomes" id="UP001362999">
    <property type="component" value="Unassembled WGS sequence"/>
</dbReference>
<sequence length="238" mass="26772">MPAPYPLLELPPGDFKNMFDYQAINMAAAHNAFIQGINAMVLHAPTVAGEKVEPFVIFSLAVVDSIHHHHDLEETFYFGELEKKLGKGALAGSVEQHHAFVPQLVQLKSYLEDVRTGKEKYDGALLVEKIDLFSDIMVEHLNAEIPVLESGRMRAVFTEKELKDIDSAFMKQALAKIDFNTTLPLSVVCGNPATPWFPPFPTPLKWAIRWWFSRKYSASWEFGPLDMSGKPRVVNTES</sequence>
<dbReference type="PANTHER" id="PTHR38048">
    <property type="entry name" value="EXPRESSED PROTEIN"/>
    <property type="match status" value="1"/>
</dbReference>
<dbReference type="Gene3D" id="1.20.120.520">
    <property type="entry name" value="nmb1532 protein domain like"/>
    <property type="match status" value="1"/>
</dbReference>
<comment type="caution">
    <text evidence="2">The sequence shown here is derived from an EMBL/GenBank/DDBJ whole genome shotgun (WGS) entry which is preliminary data.</text>
</comment>
<gene>
    <name evidence="2" type="ORF">R3P38DRAFT_3103053</name>
</gene>
<dbReference type="Pfam" id="PF01814">
    <property type="entry name" value="Hemerythrin"/>
    <property type="match status" value="1"/>
</dbReference>
<protein>
    <submittedName>
        <fullName evidence="2">Hemerythrin HHE cation-binding domain protein</fullName>
    </submittedName>
</protein>
<keyword evidence="3" id="KW-1185">Reference proteome</keyword>
<organism evidence="2 3">
    <name type="scientific">Favolaschia claudopus</name>
    <dbReference type="NCBI Taxonomy" id="2862362"/>
    <lineage>
        <taxon>Eukaryota</taxon>
        <taxon>Fungi</taxon>
        <taxon>Dikarya</taxon>
        <taxon>Basidiomycota</taxon>
        <taxon>Agaricomycotina</taxon>
        <taxon>Agaricomycetes</taxon>
        <taxon>Agaricomycetidae</taxon>
        <taxon>Agaricales</taxon>
        <taxon>Marasmiineae</taxon>
        <taxon>Mycenaceae</taxon>
        <taxon>Favolaschia</taxon>
    </lineage>
</organism>